<feature type="domain" description="Exonuclease" evidence="3">
    <location>
        <begin position="11"/>
        <end position="179"/>
    </location>
</feature>
<dbReference type="GO" id="GO:0004527">
    <property type="term" value="F:exonuclease activity"/>
    <property type="evidence" value="ECO:0007669"/>
    <property type="project" value="InterPro"/>
</dbReference>
<dbReference type="PANTHER" id="PTHR12801:SF159">
    <property type="entry name" value="C3H1-TYPE DOMAIN-CONTAINING PROTEIN"/>
    <property type="match status" value="1"/>
</dbReference>
<name>A0A7S2AX29_9DINO</name>
<protein>
    <recommendedName>
        <fullName evidence="3">Exonuclease domain-containing protein</fullName>
    </recommendedName>
</protein>
<reference evidence="4" key="1">
    <citation type="submission" date="2021-01" db="EMBL/GenBank/DDBJ databases">
        <authorList>
            <person name="Corre E."/>
            <person name="Pelletier E."/>
            <person name="Niang G."/>
            <person name="Scheremetjew M."/>
            <person name="Finn R."/>
            <person name="Kale V."/>
            <person name="Holt S."/>
            <person name="Cochrane G."/>
            <person name="Meng A."/>
            <person name="Brown T."/>
            <person name="Cohen L."/>
        </authorList>
    </citation>
    <scope>NUCLEOTIDE SEQUENCE</scope>
    <source>
        <strain evidence="4">CCMP2222</strain>
    </source>
</reference>
<proteinExistence type="predicted"/>
<dbReference type="SMART" id="SM00479">
    <property type="entry name" value="EXOIII"/>
    <property type="match status" value="1"/>
</dbReference>
<dbReference type="InterPro" id="IPR047021">
    <property type="entry name" value="REXO1/3/4-like"/>
</dbReference>
<dbReference type="Gene3D" id="3.30.420.10">
    <property type="entry name" value="Ribonuclease H-like superfamily/Ribonuclease H"/>
    <property type="match status" value="1"/>
</dbReference>
<sequence length="225" mass="24752">MEEVPDYPLERIFSIDVECVAVGRTHELTSRAPCSVALVDGRGEVLYSTAMRPDVPIVSYLTPITGMTARDLEAGVSFGTAVTEVRRRLPKDAVLVGQKLDSDIAWLQLIPGEDFAVSIDIAEIFRGFNQRYGNFVFHSLQHEAQVLLGKSPPQDAHDPAWDAQASVELYIKAKGASPGDLDEMRQLLIRIRPTPSIAKRYNYVLDGVCMAKFMPKLCVCGAPCA</sequence>
<dbReference type="PANTHER" id="PTHR12801">
    <property type="entry name" value="RNA EXONUCLEASE REXO1 / RECO3 FAMILY MEMBER-RELATED"/>
    <property type="match status" value="1"/>
</dbReference>
<dbReference type="SUPFAM" id="SSF53098">
    <property type="entry name" value="Ribonuclease H-like"/>
    <property type="match status" value="1"/>
</dbReference>
<dbReference type="InterPro" id="IPR013520">
    <property type="entry name" value="Ribonucl_H"/>
</dbReference>
<dbReference type="EMBL" id="HBGQ01015173">
    <property type="protein sequence ID" value="CAD9380248.1"/>
    <property type="molecule type" value="Transcribed_RNA"/>
</dbReference>
<dbReference type="AlphaFoldDB" id="A0A7S2AX29"/>
<organism evidence="4">
    <name type="scientific">Alexandrium andersonii</name>
    <dbReference type="NCBI Taxonomy" id="327968"/>
    <lineage>
        <taxon>Eukaryota</taxon>
        <taxon>Sar</taxon>
        <taxon>Alveolata</taxon>
        <taxon>Dinophyceae</taxon>
        <taxon>Gonyaulacales</taxon>
        <taxon>Pyrocystaceae</taxon>
        <taxon>Alexandrium</taxon>
    </lineage>
</organism>
<dbReference type="InterPro" id="IPR036397">
    <property type="entry name" value="RNaseH_sf"/>
</dbReference>
<keyword evidence="1" id="KW-0540">Nuclease</keyword>
<dbReference type="GO" id="GO:0005634">
    <property type="term" value="C:nucleus"/>
    <property type="evidence" value="ECO:0007669"/>
    <property type="project" value="TreeGrafter"/>
</dbReference>
<evidence type="ECO:0000256" key="1">
    <source>
        <dbReference type="ARBA" id="ARBA00022722"/>
    </source>
</evidence>
<accession>A0A7S2AX29</accession>
<evidence type="ECO:0000259" key="3">
    <source>
        <dbReference type="SMART" id="SM00479"/>
    </source>
</evidence>
<dbReference type="GO" id="GO:0003676">
    <property type="term" value="F:nucleic acid binding"/>
    <property type="evidence" value="ECO:0007669"/>
    <property type="project" value="InterPro"/>
</dbReference>
<keyword evidence="2" id="KW-0378">Hydrolase</keyword>
<gene>
    <name evidence="4" type="ORF">AAND1436_LOCUS7547</name>
</gene>
<evidence type="ECO:0000256" key="2">
    <source>
        <dbReference type="ARBA" id="ARBA00022801"/>
    </source>
</evidence>
<evidence type="ECO:0000313" key="4">
    <source>
        <dbReference type="EMBL" id="CAD9380248.1"/>
    </source>
</evidence>
<dbReference type="InterPro" id="IPR012337">
    <property type="entry name" value="RNaseH-like_sf"/>
</dbReference>